<dbReference type="RefSeq" id="WP_121168033.1">
    <property type="nucleotide sequence ID" value="NZ_RAPE01000004.1"/>
</dbReference>
<evidence type="ECO:0000256" key="1">
    <source>
        <dbReference type="SAM" id="MobiDB-lite"/>
    </source>
</evidence>
<evidence type="ECO:0000313" key="2">
    <source>
        <dbReference type="EMBL" id="RKF13405.1"/>
    </source>
</evidence>
<reference evidence="2 3" key="1">
    <citation type="submission" date="2018-09" db="EMBL/GenBank/DDBJ databases">
        <title>Roseovarius spongiae sp. nov., isolated from a marine sponge.</title>
        <authorList>
            <person name="Zhuang L."/>
            <person name="Luo L."/>
        </authorList>
    </citation>
    <scope>NUCLEOTIDE SEQUENCE [LARGE SCALE GENOMIC DNA]</scope>
    <source>
        <strain evidence="2 3">HN-E21</strain>
    </source>
</reference>
<dbReference type="EMBL" id="RAPE01000004">
    <property type="protein sequence ID" value="RKF13405.1"/>
    <property type="molecule type" value="Genomic_DNA"/>
</dbReference>
<sequence>MSRSYTPPHYSAVGIQMMGQMFEQQMRMAQTFGMAAMASNPLFARQLARETPSTGPEQADLPKKARPVNQVGEATIRRARMPSPPPMTPTFGRTRATPV</sequence>
<organism evidence="2 3">
    <name type="scientific">Roseovarius spongiae</name>
    <dbReference type="NCBI Taxonomy" id="2320272"/>
    <lineage>
        <taxon>Bacteria</taxon>
        <taxon>Pseudomonadati</taxon>
        <taxon>Pseudomonadota</taxon>
        <taxon>Alphaproteobacteria</taxon>
        <taxon>Rhodobacterales</taxon>
        <taxon>Roseobacteraceae</taxon>
        <taxon>Roseovarius</taxon>
    </lineage>
</organism>
<protein>
    <submittedName>
        <fullName evidence="2">Uncharacterized protein</fullName>
    </submittedName>
</protein>
<gene>
    <name evidence="2" type="ORF">D6850_13955</name>
</gene>
<accession>A0A3A8ARF7</accession>
<dbReference type="Proteomes" id="UP000281128">
    <property type="component" value="Unassembled WGS sequence"/>
</dbReference>
<feature type="region of interest" description="Disordered" evidence="1">
    <location>
        <begin position="49"/>
        <end position="99"/>
    </location>
</feature>
<evidence type="ECO:0000313" key="3">
    <source>
        <dbReference type="Proteomes" id="UP000281128"/>
    </source>
</evidence>
<comment type="caution">
    <text evidence="2">The sequence shown here is derived from an EMBL/GenBank/DDBJ whole genome shotgun (WGS) entry which is preliminary data.</text>
</comment>
<keyword evidence="3" id="KW-1185">Reference proteome</keyword>
<name>A0A3A8ARF7_9RHOB</name>
<dbReference type="AlphaFoldDB" id="A0A3A8ARF7"/>
<proteinExistence type="predicted"/>
<dbReference type="OrthoDB" id="7746105at2"/>